<dbReference type="RefSeq" id="WP_074700090.1">
    <property type="nucleotide sequence ID" value="NZ_CP018863.1"/>
</dbReference>
<dbReference type="Pfam" id="PF13305">
    <property type="entry name" value="TetR_C_33"/>
    <property type="match status" value="1"/>
</dbReference>
<sequence>MARPTVYDSELRQRLIETTANLMAEQGPSRVALRDVAAAANTSTTAVYSLFGGKSQLLTAVVDDAFRSFGDSQRAASPGGLAALGKAYRQWALEHPAFYTLMFGSTAAQIPCEPSPDASSNAIQPLYEAVAKALAAAGSEESVPLVAATIWGQVHGLVSLELADVPGTDWAAAYETALRAIERTYPV</sequence>
<dbReference type="InterPro" id="IPR050109">
    <property type="entry name" value="HTH-type_TetR-like_transc_reg"/>
</dbReference>
<keyword evidence="2 4" id="KW-0238">DNA-binding</keyword>
<evidence type="ECO:0000313" key="7">
    <source>
        <dbReference type="Proteomes" id="UP000181917"/>
    </source>
</evidence>
<dbReference type="PANTHER" id="PTHR30055">
    <property type="entry name" value="HTH-TYPE TRANSCRIPTIONAL REGULATOR RUTR"/>
    <property type="match status" value="1"/>
</dbReference>
<keyword evidence="7" id="KW-1185">Reference proteome</keyword>
<dbReference type="PROSITE" id="PS50977">
    <property type="entry name" value="HTH_TETR_2"/>
    <property type="match status" value="1"/>
</dbReference>
<dbReference type="InterPro" id="IPR001647">
    <property type="entry name" value="HTH_TetR"/>
</dbReference>
<dbReference type="InterPro" id="IPR009057">
    <property type="entry name" value="Homeodomain-like_sf"/>
</dbReference>
<feature type="domain" description="HTH tetR-type" evidence="5">
    <location>
        <begin position="9"/>
        <end position="69"/>
    </location>
</feature>
<dbReference type="PANTHER" id="PTHR30055:SF243">
    <property type="entry name" value="HTH-TYPE TRANSCRIPTIONAL REGULATOR RV1816"/>
    <property type="match status" value="1"/>
</dbReference>
<dbReference type="AlphaFoldDB" id="A0A1H1C6A6"/>
<evidence type="ECO:0000259" key="5">
    <source>
        <dbReference type="PROSITE" id="PS50977"/>
    </source>
</evidence>
<keyword evidence="1" id="KW-0805">Transcription regulation</keyword>
<accession>A0A1H1C6A6</accession>
<dbReference type="Pfam" id="PF00440">
    <property type="entry name" value="TetR_N"/>
    <property type="match status" value="1"/>
</dbReference>
<dbReference type="InterPro" id="IPR036271">
    <property type="entry name" value="Tet_transcr_reg_TetR-rel_C_sf"/>
</dbReference>
<protein>
    <submittedName>
        <fullName evidence="6">DNA-binding transcriptional regulator, AcrR family</fullName>
    </submittedName>
</protein>
<evidence type="ECO:0000256" key="3">
    <source>
        <dbReference type="ARBA" id="ARBA00023163"/>
    </source>
</evidence>
<keyword evidence="3" id="KW-0804">Transcription</keyword>
<evidence type="ECO:0000256" key="1">
    <source>
        <dbReference type="ARBA" id="ARBA00023015"/>
    </source>
</evidence>
<dbReference type="KEGG" id="acry:AC20117_08560"/>
<dbReference type="Gene3D" id="1.10.357.10">
    <property type="entry name" value="Tetracycline Repressor, domain 2"/>
    <property type="match status" value="1"/>
</dbReference>
<evidence type="ECO:0000313" key="6">
    <source>
        <dbReference type="EMBL" id="SDQ59664.1"/>
    </source>
</evidence>
<reference evidence="6 7" key="1">
    <citation type="submission" date="2016-10" db="EMBL/GenBank/DDBJ databases">
        <authorList>
            <person name="de Groot N.N."/>
        </authorList>
    </citation>
    <scope>NUCLEOTIDE SEQUENCE [LARGE SCALE GENOMIC DNA]</scope>
    <source>
        <strain evidence="6 7">DSM 20117</strain>
    </source>
</reference>
<dbReference type="STRING" id="37928.SAMN04489742_1760"/>
<dbReference type="OrthoDB" id="4709966at2"/>
<evidence type="ECO:0000256" key="4">
    <source>
        <dbReference type="PROSITE-ProRule" id="PRU00335"/>
    </source>
</evidence>
<dbReference type="GO" id="GO:0000976">
    <property type="term" value="F:transcription cis-regulatory region binding"/>
    <property type="evidence" value="ECO:0007669"/>
    <property type="project" value="TreeGrafter"/>
</dbReference>
<dbReference type="Proteomes" id="UP000181917">
    <property type="component" value="Unassembled WGS sequence"/>
</dbReference>
<dbReference type="SUPFAM" id="SSF46689">
    <property type="entry name" value="Homeodomain-like"/>
    <property type="match status" value="1"/>
</dbReference>
<proteinExistence type="predicted"/>
<feature type="DNA-binding region" description="H-T-H motif" evidence="4">
    <location>
        <begin position="32"/>
        <end position="51"/>
    </location>
</feature>
<dbReference type="InterPro" id="IPR025996">
    <property type="entry name" value="MT1864/Rv1816-like_C"/>
</dbReference>
<dbReference type="GO" id="GO:0003700">
    <property type="term" value="F:DNA-binding transcription factor activity"/>
    <property type="evidence" value="ECO:0007669"/>
    <property type="project" value="TreeGrafter"/>
</dbReference>
<gene>
    <name evidence="6" type="ORF">SAMN04489742_1760</name>
</gene>
<dbReference type="EMBL" id="FNKH01000002">
    <property type="protein sequence ID" value="SDQ59664.1"/>
    <property type="molecule type" value="Genomic_DNA"/>
</dbReference>
<dbReference type="SUPFAM" id="SSF48498">
    <property type="entry name" value="Tetracyclin repressor-like, C-terminal domain"/>
    <property type="match status" value="1"/>
</dbReference>
<name>A0A1H1C6A6_9MICC</name>
<organism evidence="6 7">
    <name type="scientific">Crystallibacter crystallopoietes</name>
    <dbReference type="NCBI Taxonomy" id="37928"/>
    <lineage>
        <taxon>Bacteria</taxon>
        <taxon>Bacillati</taxon>
        <taxon>Actinomycetota</taxon>
        <taxon>Actinomycetes</taxon>
        <taxon>Micrococcales</taxon>
        <taxon>Micrococcaceae</taxon>
        <taxon>Crystallibacter</taxon>
    </lineage>
</organism>
<evidence type="ECO:0000256" key="2">
    <source>
        <dbReference type="ARBA" id="ARBA00023125"/>
    </source>
</evidence>